<dbReference type="GO" id="GO:0005829">
    <property type="term" value="C:cytosol"/>
    <property type="evidence" value="ECO:0007669"/>
    <property type="project" value="TreeGrafter"/>
</dbReference>
<dbReference type="FunFam" id="2.60.40.1180:FF:000002">
    <property type="entry name" value="1,4-alpha-glucan branching enzyme GlgB"/>
    <property type="match status" value="1"/>
</dbReference>
<dbReference type="Pfam" id="PF02922">
    <property type="entry name" value="CBM_48"/>
    <property type="match status" value="1"/>
</dbReference>
<evidence type="ECO:0000256" key="2">
    <source>
        <dbReference type="ARBA" id="ARBA00002953"/>
    </source>
</evidence>
<dbReference type="GO" id="GO:0005978">
    <property type="term" value="P:glycogen biosynthetic process"/>
    <property type="evidence" value="ECO:0007669"/>
    <property type="project" value="UniProtKB-UniRule"/>
</dbReference>
<dbReference type="CDD" id="cd11322">
    <property type="entry name" value="AmyAc_Glg_BE"/>
    <property type="match status" value="1"/>
</dbReference>
<keyword evidence="7 10" id="KW-0808">Transferase</keyword>
<dbReference type="EMBL" id="JMCB01000003">
    <property type="protein sequence ID" value="KFE70234.1"/>
    <property type="molecule type" value="Genomic_DNA"/>
</dbReference>
<dbReference type="SUPFAM" id="SSF81296">
    <property type="entry name" value="E set domains"/>
    <property type="match status" value="2"/>
</dbReference>
<protein>
    <recommendedName>
        <fullName evidence="10">1,4-alpha-glucan branching enzyme GlgB</fullName>
        <ecNumber evidence="10">2.4.1.18</ecNumber>
    </recommendedName>
    <alternativeName>
        <fullName evidence="10">1,4-alpha-D-glucan:1,4-alpha-D-glucan 6-glucosyl-transferase</fullName>
    </alternativeName>
    <alternativeName>
        <fullName evidence="10">Alpha-(1-&gt;4)-glucan branching enzyme</fullName>
    </alternativeName>
    <alternativeName>
        <fullName evidence="10">Glycogen branching enzyme</fullName>
        <shortName evidence="10">BE</shortName>
    </alternativeName>
</protein>
<dbReference type="SMART" id="SM00642">
    <property type="entry name" value="Aamy"/>
    <property type="match status" value="1"/>
</dbReference>
<evidence type="ECO:0000256" key="11">
    <source>
        <dbReference type="PIRSR" id="PIRSR000463-1"/>
    </source>
</evidence>
<dbReference type="InterPro" id="IPR017853">
    <property type="entry name" value="GH"/>
</dbReference>
<evidence type="ECO:0000313" key="14">
    <source>
        <dbReference type="EMBL" id="KFE70234.1"/>
    </source>
</evidence>
<dbReference type="InterPro" id="IPR006048">
    <property type="entry name" value="A-amylase/branching_C"/>
</dbReference>
<proteinExistence type="inferred from homology"/>
<evidence type="ECO:0000313" key="15">
    <source>
        <dbReference type="Proteomes" id="UP000028725"/>
    </source>
</evidence>
<dbReference type="EC" id="2.4.1.18" evidence="10"/>
<dbReference type="PIRSF" id="PIRSF000463">
    <property type="entry name" value="GlgB"/>
    <property type="match status" value="1"/>
</dbReference>
<feature type="compositionally biased region" description="Low complexity" evidence="12">
    <location>
        <begin position="740"/>
        <end position="750"/>
    </location>
</feature>
<keyword evidence="6 10" id="KW-0328">Glycosyltransferase</keyword>
<dbReference type="GO" id="GO:0043169">
    <property type="term" value="F:cation binding"/>
    <property type="evidence" value="ECO:0007669"/>
    <property type="project" value="InterPro"/>
</dbReference>
<name>A0A085WRC1_9BACT</name>
<dbReference type="UniPathway" id="UPA00164"/>
<keyword evidence="8 10" id="KW-0320">Glycogen biosynthesis</keyword>
<dbReference type="AlphaFoldDB" id="A0A085WRC1"/>
<dbReference type="InterPro" id="IPR013780">
    <property type="entry name" value="Glyco_hydro_b"/>
</dbReference>
<dbReference type="Gene3D" id="2.60.40.1180">
    <property type="entry name" value="Golgi alpha-mannosidase II"/>
    <property type="match status" value="1"/>
</dbReference>
<dbReference type="InterPro" id="IPR013783">
    <property type="entry name" value="Ig-like_fold"/>
</dbReference>
<evidence type="ECO:0000256" key="9">
    <source>
        <dbReference type="ARBA" id="ARBA00023277"/>
    </source>
</evidence>
<comment type="similarity">
    <text evidence="4 10">Belongs to the glycosyl hydrolase 13 family. GlgB subfamily.</text>
</comment>
<evidence type="ECO:0000259" key="13">
    <source>
        <dbReference type="SMART" id="SM00642"/>
    </source>
</evidence>
<dbReference type="InterPro" id="IPR006047">
    <property type="entry name" value="GH13_cat_dom"/>
</dbReference>
<comment type="function">
    <text evidence="2 10">Catalyzes the formation of the alpha-1,6-glucosidic linkages in glycogen by scission of a 1,4-alpha-linked oligosaccharide from growing alpha-1,4-glucan chains and the subsequent attachment of the oligosaccharide to the alpha-1,6 position.</text>
</comment>
<dbReference type="FunFam" id="3.20.20.80:FF:000003">
    <property type="entry name" value="1,4-alpha-glucan branching enzyme GlgB"/>
    <property type="match status" value="1"/>
</dbReference>
<dbReference type="SUPFAM" id="SSF51445">
    <property type="entry name" value="(Trans)glycosidases"/>
    <property type="match status" value="1"/>
</dbReference>
<dbReference type="InterPro" id="IPR044143">
    <property type="entry name" value="GlgB_N_E_set_prok"/>
</dbReference>
<dbReference type="NCBIfam" id="NF008967">
    <property type="entry name" value="PRK12313.1"/>
    <property type="match status" value="1"/>
</dbReference>
<dbReference type="PANTHER" id="PTHR43651">
    <property type="entry name" value="1,4-ALPHA-GLUCAN-BRANCHING ENZYME"/>
    <property type="match status" value="1"/>
</dbReference>
<organism evidence="14 15">
    <name type="scientific">Hyalangium minutum</name>
    <dbReference type="NCBI Taxonomy" id="394096"/>
    <lineage>
        <taxon>Bacteria</taxon>
        <taxon>Pseudomonadati</taxon>
        <taxon>Myxococcota</taxon>
        <taxon>Myxococcia</taxon>
        <taxon>Myxococcales</taxon>
        <taxon>Cystobacterineae</taxon>
        <taxon>Archangiaceae</taxon>
        <taxon>Hyalangium</taxon>
    </lineage>
</organism>
<dbReference type="HAMAP" id="MF_00685">
    <property type="entry name" value="GlgB"/>
    <property type="match status" value="1"/>
</dbReference>
<sequence>MKKPADRQQIDAEIQLVTELRHPEPHRVLGIHPDGDGVVIRAFRPDAAAIHVIPDFGGRISMEHRKGGVFEARLNGRDQVFNYLIEVEYPGGKVFTLRDPYSYTPTLGELDLYYAGEGRHEKLWDRMGAHLIHHHGVAGVSFAVWAPTAAGVSVVGDFNSWDGRLHTMRRMGASGIWELFIPEVGEGTRYKFEIRPNGSGPAMLKADPFAFRTEVPPATASVVHDLRRFTWSDEKWLSSRGEGVPAQKPWSVYEVHLGSWRRVVEDGDRPMTYRELAPALSDYLKRVGFTHVEFLPVAEHPYGPSWGYQVGNYYAPSARFGHPDDFRFLVNHLHEEGIGVIVDWVPGHFPKDAHALGKFDGTALYEHADPRQGTQPDWGTLVFNFGRNEVRNFLIANALFWIEEYHVDGLRVDAVASMLYLDYSRRAGEWVPNRWGGRENEEAIAFLRELNEVIRRKHPGVVMIAEESTAWPKVSQPVSEGGLGFHFKWNMGWMHDTLRYFSKDPVYRQHHHNDMTFGLLYAFSEHFMLPLSHDEVVHGKGSLYGKMPGDPWQKRANLRALLAWMWAHPGKKLLFMGGEFGQHAEWNSDRSLDWHLLEDSGHKGIQTLMSDLNRLYKDIPALYDADSEPIGFQWLQPDAAASSVFAFIRRSRTPGRHVVCVANLTPIPREGYRLGFPRVGTYVEVLNTDAATYGGSGLGNMGQIQTEARPWDGQEASAVLTLPPLSVLWFSTGVPASPAISATEPSAAEAPPERLLSSA</sequence>
<dbReference type="FunFam" id="2.60.40.10:FF:000169">
    <property type="entry name" value="1,4-alpha-glucan branching enzyme GlgB"/>
    <property type="match status" value="1"/>
</dbReference>
<feature type="active site" description="Proton donor" evidence="10 11">
    <location>
        <position position="466"/>
    </location>
</feature>
<dbReference type="Gene3D" id="2.60.40.10">
    <property type="entry name" value="Immunoglobulins"/>
    <property type="match status" value="2"/>
</dbReference>
<gene>
    <name evidence="10" type="primary">glgB</name>
    <name evidence="14" type="ORF">DB31_5276</name>
</gene>
<dbReference type="PATRIC" id="fig|394096.3.peg.1758"/>
<accession>A0A085WRC1</accession>
<dbReference type="GO" id="GO:0004553">
    <property type="term" value="F:hydrolase activity, hydrolyzing O-glycosyl compounds"/>
    <property type="evidence" value="ECO:0007669"/>
    <property type="project" value="InterPro"/>
</dbReference>
<dbReference type="InterPro" id="IPR037439">
    <property type="entry name" value="Branching_enzy"/>
</dbReference>
<feature type="region of interest" description="Disordered" evidence="12">
    <location>
        <begin position="740"/>
        <end position="759"/>
    </location>
</feature>
<keyword evidence="5 10" id="KW-0321">Glycogen metabolism</keyword>
<evidence type="ECO:0000256" key="10">
    <source>
        <dbReference type="HAMAP-Rule" id="MF_00685"/>
    </source>
</evidence>
<dbReference type="NCBIfam" id="NF003811">
    <property type="entry name" value="PRK05402.1"/>
    <property type="match status" value="1"/>
</dbReference>
<dbReference type="Pfam" id="PF00128">
    <property type="entry name" value="Alpha-amylase"/>
    <property type="match status" value="1"/>
</dbReference>
<keyword evidence="9 10" id="KW-0119">Carbohydrate metabolism</keyword>
<reference evidence="14 15" key="1">
    <citation type="submission" date="2014-04" db="EMBL/GenBank/DDBJ databases">
        <title>Genome assembly of Hyalangium minutum DSM 14724.</title>
        <authorList>
            <person name="Sharma G."/>
            <person name="Subramanian S."/>
        </authorList>
    </citation>
    <scope>NUCLEOTIDE SEQUENCE [LARGE SCALE GENOMIC DNA]</scope>
    <source>
        <strain evidence="14 15">DSM 14724</strain>
    </source>
</reference>
<dbReference type="OrthoDB" id="9800174at2"/>
<evidence type="ECO:0000256" key="5">
    <source>
        <dbReference type="ARBA" id="ARBA00022600"/>
    </source>
</evidence>
<evidence type="ECO:0000256" key="7">
    <source>
        <dbReference type="ARBA" id="ARBA00022679"/>
    </source>
</evidence>
<feature type="active site" description="Nucleophile" evidence="10 11">
    <location>
        <position position="413"/>
    </location>
</feature>
<dbReference type="PANTHER" id="PTHR43651:SF3">
    <property type="entry name" value="1,4-ALPHA-GLUCAN-BRANCHING ENZYME"/>
    <property type="match status" value="1"/>
</dbReference>
<dbReference type="Pfam" id="PF22019">
    <property type="entry name" value="GlgB_N"/>
    <property type="match status" value="1"/>
</dbReference>
<comment type="subunit">
    <text evidence="10">Monomer.</text>
</comment>
<keyword evidence="15" id="KW-1185">Reference proteome</keyword>
<dbReference type="InterPro" id="IPR014756">
    <property type="entry name" value="Ig_E-set"/>
</dbReference>
<dbReference type="NCBIfam" id="TIGR01515">
    <property type="entry name" value="branching_enzym"/>
    <property type="match status" value="1"/>
</dbReference>
<dbReference type="STRING" id="394096.DB31_5276"/>
<dbReference type="Pfam" id="PF02806">
    <property type="entry name" value="Alpha-amylase_C"/>
    <property type="match status" value="1"/>
</dbReference>
<feature type="domain" description="Glycosyl hydrolase family 13 catalytic" evidence="13">
    <location>
        <begin position="254"/>
        <end position="595"/>
    </location>
</feature>
<evidence type="ECO:0000256" key="8">
    <source>
        <dbReference type="ARBA" id="ARBA00023056"/>
    </source>
</evidence>
<evidence type="ECO:0000256" key="4">
    <source>
        <dbReference type="ARBA" id="ARBA00009000"/>
    </source>
</evidence>
<dbReference type="CDD" id="cd02855">
    <property type="entry name" value="E_set_GBE_prok_N"/>
    <property type="match status" value="1"/>
</dbReference>
<dbReference type="InterPro" id="IPR004193">
    <property type="entry name" value="Glyco_hydro_13_N"/>
</dbReference>
<evidence type="ECO:0000256" key="3">
    <source>
        <dbReference type="ARBA" id="ARBA00004964"/>
    </source>
</evidence>
<dbReference type="SUPFAM" id="SSF51011">
    <property type="entry name" value="Glycosyl hydrolase domain"/>
    <property type="match status" value="1"/>
</dbReference>
<evidence type="ECO:0000256" key="1">
    <source>
        <dbReference type="ARBA" id="ARBA00000826"/>
    </source>
</evidence>
<evidence type="ECO:0000256" key="6">
    <source>
        <dbReference type="ARBA" id="ARBA00022676"/>
    </source>
</evidence>
<dbReference type="Proteomes" id="UP000028725">
    <property type="component" value="Unassembled WGS sequence"/>
</dbReference>
<comment type="pathway">
    <text evidence="3 10">Glycan biosynthesis; glycogen biosynthesis.</text>
</comment>
<evidence type="ECO:0000256" key="12">
    <source>
        <dbReference type="SAM" id="MobiDB-lite"/>
    </source>
</evidence>
<dbReference type="Gene3D" id="3.20.20.80">
    <property type="entry name" value="Glycosidases"/>
    <property type="match status" value="1"/>
</dbReference>
<comment type="caution">
    <text evidence="14">The sequence shown here is derived from an EMBL/GenBank/DDBJ whole genome shotgun (WGS) entry which is preliminary data.</text>
</comment>
<dbReference type="GO" id="GO:0003844">
    <property type="term" value="F:1,4-alpha-glucan branching enzyme activity"/>
    <property type="evidence" value="ECO:0007669"/>
    <property type="project" value="UniProtKB-UniRule"/>
</dbReference>
<comment type="catalytic activity">
    <reaction evidence="1 10">
        <text>Transfers a segment of a (1-&gt;4)-alpha-D-glucan chain to a primary hydroxy group in a similar glucan chain.</text>
        <dbReference type="EC" id="2.4.1.18"/>
    </reaction>
</comment>
<dbReference type="RefSeq" id="WP_083968076.1">
    <property type="nucleotide sequence ID" value="NZ_JMCB01000003.1"/>
</dbReference>
<dbReference type="InterPro" id="IPR054169">
    <property type="entry name" value="GlgB_N"/>
</dbReference>
<dbReference type="InterPro" id="IPR006407">
    <property type="entry name" value="GlgB"/>
</dbReference>